<proteinExistence type="predicted"/>
<reference evidence="2 3" key="1">
    <citation type="submission" date="2020-05" db="EMBL/GenBank/DDBJ databases">
        <title>Genome Sequencing of Type Strains.</title>
        <authorList>
            <person name="Lemaire J.F."/>
            <person name="Inderbitzin P."/>
            <person name="Gregorio O.A."/>
            <person name="Collins S.B."/>
            <person name="Wespe N."/>
            <person name="Knight-Connoni V."/>
        </authorList>
    </citation>
    <scope>NUCLEOTIDE SEQUENCE [LARGE SCALE GENOMIC DNA]</scope>
    <source>
        <strain evidence="2 3">DSM 100049</strain>
    </source>
</reference>
<name>A0A7Y6B3V7_9SPHN</name>
<protein>
    <submittedName>
        <fullName evidence="2">Uncharacterized protein</fullName>
    </submittedName>
</protein>
<dbReference type="Proteomes" id="UP000536441">
    <property type="component" value="Unassembled WGS sequence"/>
</dbReference>
<sequence length="426" mass="45676">MMRRAAVALMMLPAAVMAQDGPSKADWDAINGSLKQLKDGRYLDAANILKPLAFDAAGKPKPGIFYSQWREARTRMTAEPAGPEPQPSYAPEAKAAAERLAATTARDAIAEIVARAARTRVVILNEDHGLPRDRAFALEVARALRPLGYSVLAAETFWNTDDQAPMARLAKDGYPVHSSGHYTQDPVFGDFVRQSLAMGYRPLAYEQTESGGGLSRADSIARREEAQSSNLAKVLAAAPKARMFVYVGHSHVAEEPIGGYGNAKQSWMGALLKAKTGIDPLTIDQVTLGKRASGYNGLARRALAAKAPGRSVVMFDGDRPVTVGQYADAVDLQVYHPATRMVKGRPDWLAAMGRKPMAIPAGFVPQKGERLVQAFVASESDDAIPVDQVLLRAGDDVPSLMVPGDRPLRLVMQDPTASPGAVAAKP</sequence>
<organism evidence="2 3">
    <name type="scientific">Sphingomonas zeae</name>
    <dbReference type="NCBI Taxonomy" id="1646122"/>
    <lineage>
        <taxon>Bacteria</taxon>
        <taxon>Pseudomonadati</taxon>
        <taxon>Pseudomonadota</taxon>
        <taxon>Alphaproteobacteria</taxon>
        <taxon>Sphingomonadales</taxon>
        <taxon>Sphingomonadaceae</taxon>
        <taxon>Sphingomonas</taxon>
    </lineage>
</organism>
<feature type="signal peptide" evidence="1">
    <location>
        <begin position="1"/>
        <end position="18"/>
    </location>
</feature>
<feature type="chain" id="PRO_5031055873" evidence="1">
    <location>
        <begin position="19"/>
        <end position="426"/>
    </location>
</feature>
<dbReference type="AlphaFoldDB" id="A0A7Y6B3V7"/>
<evidence type="ECO:0000313" key="2">
    <source>
        <dbReference type="EMBL" id="NUU46962.1"/>
    </source>
</evidence>
<gene>
    <name evidence="2" type="ORF">HP438_08255</name>
</gene>
<dbReference type="EMBL" id="JABMCH010000062">
    <property type="protein sequence ID" value="NUU46962.1"/>
    <property type="molecule type" value="Genomic_DNA"/>
</dbReference>
<comment type="caution">
    <text evidence="2">The sequence shown here is derived from an EMBL/GenBank/DDBJ whole genome shotgun (WGS) entry which is preliminary data.</text>
</comment>
<dbReference type="RefSeq" id="WP_175311582.1">
    <property type="nucleotide sequence ID" value="NZ_CBCRYR010000020.1"/>
</dbReference>
<evidence type="ECO:0000256" key="1">
    <source>
        <dbReference type="SAM" id="SignalP"/>
    </source>
</evidence>
<keyword evidence="3" id="KW-1185">Reference proteome</keyword>
<evidence type="ECO:0000313" key="3">
    <source>
        <dbReference type="Proteomes" id="UP000536441"/>
    </source>
</evidence>
<keyword evidence="1" id="KW-0732">Signal</keyword>
<accession>A0A7Y6B3V7</accession>